<proteinExistence type="predicted"/>
<evidence type="ECO:0000313" key="3">
    <source>
        <dbReference type="Proteomes" id="UP000526501"/>
    </source>
</evidence>
<dbReference type="Proteomes" id="UP000526501">
    <property type="component" value="Unassembled WGS sequence"/>
</dbReference>
<accession>A0A7X1B8U1</accession>
<feature type="coiled-coil region" evidence="1">
    <location>
        <begin position="52"/>
        <end position="100"/>
    </location>
</feature>
<sequence length="260" mass="29052">MQGLYKFPLKQLTAVATFSFAGLYSLSADVVKDTQHVLSEWISLEKQISEEKSEWIEQKEVLENSIEFMETEIASLEEIIKTAEETASAGEKKRAELDDKKAVLDESTDDITAAVDSYEAKIKELSATWPEAFKDMISTFLKRMPSEEDKETTAVTVRLQNIVAIMTQYDKFQSVVTKDTGIQDVDGETREVTTLYFGFAYAYFIDGTGEYAGYGYPSVSEGWEWVSDASLAEDIGLLVAIYDRATDAKFIGLPAKIVTP</sequence>
<gene>
    <name evidence="2" type="ORF">H5P27_10690</name>
</gene>
<name>A0A7X1B8U1_9BACT</name>
<comment type="caution">
    <text evidence="2">The sequence shown here is derived from an EMBL/GenBank/DDBJ whole genome shotgun (WGS) entry which is preliminary data.</text>
</comment>
<reference evidence="2 3" key="1">
    <citation type="submission" date="2020-07" db="EMBL/GenBank/DDBJ databases">
        <authorList>
            <person name="Feng X."/>
        </authorList>
    </citation>
    <scope>NUCLEOTIDE SEQUENCE [LARGE SCALE GENOMIC DNA]</scope>
    <source>
        <strain evidence="2 3">JCM23202</strain>
    </source>
</reference>
<keyword evidence="1" id="KW-0175">Coiled coil</keyword>
<protein>
    <submittedName>
        <fullName evidence="2">DUF3450 family protein</fullName>
    </submittedName>
</protein>
<dbReference type="Pfam" id="PF11932">
    <property type="entry name" value="DUF3450"/>
    <property type="match status" value="1"/>
</dbReference>
<dbReference type="RefSeq" id="WP_185660378.1">
    <property type="nucleotide sequence ID" value="NZ_CAWPOO010000012.1"/>
</dbReference>
<keyword evidence="3" id="KW-1185">Reference proteome</keyword>
<organism evidence="2 3">
    <name type="scientific">Pelagicoccus albus</name>
    <dbReference type="NCBI Taxonomy" id="415222"/>
    <lineage>
        <taxon>Bacteria</taxon>
        <taxon>Pseudomonadati</taxon>
        <taxon>Verrucomicrobiota</taxon>
        <taxon>Opitutia</taxon>
        <taxon>Puniceicoccales</taxon>
        <taxon>Pelagicoccaceae</taxon>
        <taxon>Pelagicoccus</taxon>
    </lineage>
</organism>
<dbReference type="SUPFAM" id="SSF161270">
    <property type="entry name" value="PspA lactotransferrin-binding region"/>
    <property type="match status" value="1"/>
</dbReference>
<dbReference type="EMBL" id="JACHVC010000012">
    <property type="protein sequence ID" value="MBC2606508.1"/>
    <property type="molecule type" value="Genomic_DNA"/>
</dbReference>
<dbReference type="InterPro" id="IPR016866">
    <property type="entry name" value="UCP028069"/>
</dbReference>
<evidence type="ECO:0000313" key="2">
    <source>
        <dbReference type="EMBL" id="MBC2606508.1"/>
    </source>
</evidence>
<dbReference type="AlphaFoldDB" id="A0A7X1B8U1"/>
<evidence type="ECO:0000256" key="1">
    <source>
        <dbReference type="SAM" id="Coils"/>
    </source>
</evidence>